<dbReference type="PATRIC" id="fig|1225564.3.peg.6574"/>
<dbReference type="InterPro" id="IPR014710">
    <property type="entry name" value="RmlC-like_jellyroll"/>
</dbReference>
<dbReference type="Gene3D" id="1.10.10.10">
    <property type="entry name" value="Winged helix-like DNA-binding domain superfamily/Winged helix DNA-binding domain"/>
    <property type="match status" value="1"/>
</dbReference>
<keyword evidence="6" id="KW-1185">Reference proteome</keyword>
<evidence type="ECO:0000259" key="4">
    <source>
        <dbReference type="Pfam" id="PF13545"/>
    </source>
</evidence>
<dbReference type="InterPro" id="IPR050397">
    <property type="entry name" value="Env_Response_Regulators"/>
</dbReference>
<evidence type="ECO:0000313" key="6">
    <source>
        <dbReference type="Proteomes" id="UP000035489"/>
    </source>
</evidence>
<dbReference type="Proteomes" id="UP000035489">
    <property type="component" value="Unassembled WGS sequence"/>
</dbReference>
<dbReference type="InterPro" id="IPR036388">
    <property type="entry name" value="WH-like_DNA-bd_sf"/>
</dbReference>
<dbReference type="OrthoDB" id="7506088at2"/>
<comment type="caution">
    <text evidence="5">The sequence shown here is derived from an EMBL/GenBank/DDBJ whole genome shotgun (WGS) entry which is preliminary data.</text>
</comment>
<dbReference type="InterPro" id="IPR018490">
    <property type="entry name" value="cNMP-bd_dom_sf"/>
</dbReference>
<dbReference type="GO" id="GO:0005829">
    <property type="term" value="C:cytosol"/>
    <property type="evidence" value="ECO:0007669"/>
    <property type="project" value="TreeGrafter"/>
</dbReference>
<dbReference type="GO" id="GO:0003700">
    <property type="term" value="F:DNA-binding transcription factor activity"/>
    <property type="evidence" value="ECO:0007669"/>
    <property type="project" value="TreeGrafter"/>
</dbReference>
<protein>
    <submittedName>
        <fullName evidence="5">Crp/Fnr family transcriptional regulator</fullName>
    </submittedName>
</protein>
<dbReference type="SUPFAM" id="SSF46785">
    <property type="entry name" value="Winged helix' DNA-binding domain"/>
    <property type="match status" value="1"/>
</dbReference>
<evidence type="ECO:0000256" key="3">
    <source>
        <dbReference type="ARBA" id="ARBA00023163"/>
    </source>
</evidence>
<sequence>MSLTSCQSSPRTNWLLSALPSDDFAHLEPYLELIELHKGRVVYETDESMPFVYFSHDGVVSLTTVLPAGKAIEMVVLGYDAMFGFASTLVTRRSLGNFVVQIPGTASRIDIDVLHRAFEEQPSLRELLLRYEEALLAEALQAMACNIVHSVMARCCRWILTMRDPADPATLPFTHEHLSQVLRVQRSTVSLVTFGLQSMGLIHQDRGVITVTDRSGLEQIACGCYEIARQRSQQLSPAQNRETHDAHRG</sequence>
<keyword evidence="3" id="KW-0804">Transcription</keyword>
<evidence type="ECO:0000256" key="2">
    <source>
        <dbReference type="ARBA" id="ARBA00023125"/>
    </source>
</evidence>
<dbReference type="PANTHER" id="PTHR24567">
    <property type="entry name" value="CRP FAMILY TRANSCRIPTIONAL REGULATORY PROTEIN"/>
    <property type="match status" value="1"/>
</dbReference>
<dbReference type="InterPro" id="IPR036390">
    <property type="entry name" value="WH_DNA-bd_sf"/>
</dbReference>
<dbReference type="PANTHER" id="PTHR24567:SF74">
    <property type="entry name" value="HTH-TYPE TRANSCRIPTIONAL REGULATOR ARCR"/>
    <property type="match status" value="1"/>
</dbReference>
<evidence type="ECO:0000256" key="1">
    <source>
        <dbReference type="ARBA" id="ARBA00023015"/>
    </source>
</evidence>
<dbReference type="EMBL" id="LCYG01000080">
    <property type="protein sequence ID" value="KLK90544.1"/>
    <property type="molecule type" value="Genomic_DNA"/>
</dbReference>
<feature type="domain" description="HTH crp-type" evidence="4">
    <location>
        <begin position="153"/>
        <end position="220"/>
    </location>
</feature>
<dbReference type="AlphaFoldDB" id="A0A0H1R681"/>
<organism evidence="5 6">
    <name type="scientific">Microvirga vignae</name>
    <dbReference type="NCBI Taxonomy" id="1225564"/>
    <lineage>
        <taxon>Bacteria</taxon>
        <taxon>Pseudomonadati</taxon>
        <taxon>Pseudomonadota</taxon>
        <taxon>Alphaproteobacteria</taxon>
        <taxon>Hyphomicrobiales</taxon>
        <taxon>Methylobacteriaceae</taxon>
        <taxon>Microvirga</taxon>
    </lineage>
</organism>
<dbReference type="CDD" id="cd00038">
    <property type="entry name" value="CAP_ED"/>
    <property type="match status" value="1"/>
</dbReference>
<dbReference type="InterPro" id="IPR000595">
    <property type="entry name" value="cNMP-bd_dom"/>
</dbReference>
<dbReference type="InterPro" id="IPR012318">
    <property type="entry name" value="HTH_CRP"/>
</dbReference>
<dbReference type="RefSeq" id="WP_047191770.1">
    <property type="nucleotide sequence ID" value="NZ_LCYG01000080.1"/>
</dbReference>
<evidence type="ECO:0000313" key="5">
    <source>
        <dbReference type="EMBL" id="KLK90544.1"/>
    </source>
</evidence>
<dbReference type="Pfam" id="PF13545">
    <property type="entry name" value="HTH_Crp_2"/>
    <property type="match status" value="1"/>
</dbReference>
<accession>A0A0H1R681</accession>
<dbReference type="GO" id="GO:0003677">
    <property type="term" value="F:DNA binding"/>
    <property type="evidence" value="ECO:0007669"/>
    <property type="project" value="UniProtKB-KW"/>
</dbReference>
<keyword evidence="1" id="KW-0805">Transcription regulation</keyword>
<name>A0A0H1R681_9HYPH</name>
<dbReference type="SUPFAM" id="SSF51206">
    <property type="entry name" value="cAMP-binding domain-like"/>
    <property type="match status" value="1"/>
</dbReference>
<reference evidence="5 6" key="1">
    <citation type="submission" date="2015-05" db="EMBL/GenBank/DDBJ databases">
        <title>Draft genome sequence of Microvirga vignae strain BR3299, a novel nitrogen fixing bacteria isolated from Brazil semi-aired region.</title>
        <authorList>
            <person name="Zilli J.E."/>
            <person name="Passos S.R."/>
            <person name="Leite J."/>
            <person name="Baldani J.I."/>
            <person name="Xavier G.R."/>
            <person name="Rumjaneck N.G."/>
            <person name="Simoes-Araujo J.L."/>
        </authorList>
    </citation>
    <scope>NUCLEOTIDE SEQUENCE [LARGE SCALE GENOMIC DNA]</scope>
    <source>
        <strain evidence="5 6">BR3299</strain>
    </source>
</reference>
<dbReference type="STRING" id="1225564.AA309_25145"/>
<gene>
    <name evidence="5" type="ORF">AA309_25145</name>
</gene>
<keyword evidence="2" id="KW-0238">DNA-binding</keyword>
<proteinExistence type="predicted"/>
<dbReference type="Gene3D" id="2.60.120.10">
    <property type="entry name" value="Jelly Rolls"/>
    <property type="match status" value="1"/>
</dbReference>